<dbReference type="PANTHER" id="PTHR30332:SF17">
    <property type="entry name" value="TYPE IV PILIATION SYSTEM PROTEIN DR_0774-RELATED"/>
    <property type="match status" value="1"/>
</dbReference>
<feature type="chain" id="PRO_5046811998" evidence="2">
    <location>
        <begin position="26"/>
        <end position="435"/>
    </location>
</feature>
<sequence>MARDNHNGLMLACTGLMLVAAVAHADEGTLSIHVGDMQVVPIQKLQRVAVANPNIADVLTPKQRDSLLVEGRTPGETTILLWQQGQSQPRRINVKVSARAPSDTSPGVNWHSDGSRQMLDGEIDDVARHSQFVGGLGKDINDRTVLPSGGAVQVDIRVVEFSRHTLAAVGLNLSVLKTSSGFSFGSFTPGSLNKVTQNGDLLNFDSSAPIASAFNLIARKVTGNWDISGALSLLESNGYVQVLAEPSLVALSGQTATFLAGGELPIPVAQTLGTVSIEWKKFGIGLAFSPTVINKQRIALKVAPEASELDYSRAILLNGTAVPSVVTRRADTTVELGDGESFVIGGLVSRNLRKNVDKVPGLGDIPILGAFFKRLEDEREDRELLIVVTPHLVSPIARDASKPPLPGENSGITTSIWQLWLVGLGKDRQLTGFSQ</sequence>
<dbReference type="InterPro" id="IPR004846">
    <property type="entry name" value="T2SS/T3SS_dom"/>
</dbReference>
<name>A0ABQ3GZ29_9NEIS</name>
<feature type="domain" description="Type II/III secretion system secretin-like" evidence="3">
    <location>
        <begin position="233"/>
        <end position="393"/>
    </location>
</feature>
<evidence type="ECO:0000259" key="4">
    <source>
        <dbReference type="Pfam" id="PF13629"/>
    </source>
</evidence>
<evidence type="ECO:0000313" key="6">
    <source>
        <dbReference type="Proteomes" id="UP000604737"/>
    </source>
</evidence>
<dbReference type="InterPro" id="IPR050810">
    <property type="entry name" value="Bact_Secretion_Sys_Channel"/>
</dbReference>
<dbReference type="RefSeq" id="WP_229797502.1">
    <property type="nucleotide sequence ID" value="NZ_BMYO01000004.1"/>
</dbReference>
<dbReference type="Proteomes" id="UP000604737">
    <property type="component" value="Unassembled WGS sequence"/>
</dbReference>
<dbReference type="PANTHER" id="PTHR30332">
    <property type="entry name" value="PROBABLE GENERAL SECRETION PATHWAY PROTEIN D"/>
    <property type="match status" value="1"/>
</dbReference>
<feature type="domain" description="Pilus formation protein N-terminal" evidence="4">
    <location>
        <begin position="28"/>
        <end position="97"/>
    </location>
</feature>
<gene>
    <name evidence="5" type="ORF">GCM10007350_17400</name>
</gene>
<protein>
    <submittedName>
        <fullName evidence="5">Exported fimbriae assembly protein</fullName>
    </submittedName>
</protein>
<evidence type="ECO:0000259" key="3">
    <source>
        <dbReference type="Pfam" id="PF00263"/>
    </source>
</evidence>
<feature type="signal peptide" evidence="2">
    <location>
        <begin position="1"/>
        <end position="25"/>
    </location>
</feature>
<keyword evidence="6" id="KW-1185">Reference proteome</keyword>
<comment type="similarity">
    <text evidence="1">Belongs to the bacterial secretin family.</text>
</comment>
<comment type="caution">
    <text evidence="5">The sequence shown here is derived from an EMBL/GenBank/DDBJ whole genome shotgun (WGS) entry which is preliminary data.</text>
</comment>
<dbReference type="EMBL" id="BMYO01000004">
    <property type="protein sequence ID" value="GHD62047.1"/>
    <property type="molecule type" value="Genomic_DNA"/>
</dbReference>
<reference evidence="6" key="1">
    <citation type="journal article" date="2019" name="Int. J. Syst. Evol. Microbiol.">
        <title>The Global Catalogue of Microorganisms (GCM) 10K type strain sequencing project: providing services to taxonomists for standard genome sequencing and annotation.</title>
        <authorList>
            <consortium name="The Broad Institute Genomics Platform"/>
            <consortium name="The Broad Institute Genome Sequencing Center for Infectious Disease"/>
            <person name="Wu L."/>
            <person name="Ma J."/>
        </authorList>
    </citation>
    <scope>NUCLEOTIDE SEQUENCE [LARGE SCALE GENOMIC DNA]</scope>
    <source>
        <strain evidence="6">KCTC 23701</strain>
    </source>
</reference>
<dbReference type="Pfam" id="PF13629">
    <property type="entry name" value="T2SS-T3SS_pil_N"/>
    <property type="match status" value="1"/>
</dbReference>
<organism evidence="5 6">
    <name type="scientific">Jeongeupia chitinilytica</name>
    <dbReference type="NCBI Taxonomy" id="1041641"/>
    <lineage>
        <taxon>Bacteria</taxon>
        <taxon>Pseudomonadati</taxon>
        <taxon>Pseudomonadota</taxon>
        <taxon>Betaproteobacteria</taxon>
        <taxon>Neisseriales</taxon>
        <taxon>Chitinibacteraceae</taxon>
        <taxon>Jeongeupia</taxon>
    </lineage>
</organism>
<evidence type="ECO:0000256" key="2">
    <source>
        <dbReference type="SAM" id="SignalP"/>
    </source>
</evidence>
<dbReference type="PRINTS" id="PR00811">
    <property type="entry name" value="BCTERIALGSPD"/>
</dbReference>
<accession>A0ABQ3GZ29</accession>
<evidence type="ECO:0000313" key="5">
    <source>
        <dbReference type="EMBL" id="GHD62047.1"/>
    </source>
</evidence>
<proteinExistence type="inferred from homology"/>
<dbReference type="InterPro" id="IPR032789">
    <property type="entry name" value="T2SS-T3SS_pil_N"/>
</dbReference>
<keyword evidence="2" id="KW-0732">Signal</keyword>
<dbReference type="Pfam" id="PF00263">
    <property type="entry name" value="Secretin"/>
    <property type="match status" value="1"/>
</dbReference>
<dbReference type="InterPro" id="IPR001775">
    <property type="entry name" value="GspD/PilQ"/>
</dbReference>
<evidence type="ECO:0000256" key="1">
    <source>
        <dbReference type="RuleBase" id="RU004003"/>
    </source>
</evidence>